<feature type="domain" description="DUF4240" evidence="1">
    <location>
        <begin position="10"/>
        <end position="133"/>
    </location>
</feature>
<evidence type="ECO:0000313" key="3">
    <source>
        <dbReference type="Proteomes" id="UP000184028"/>
    </source>
</evidence>
<sequence>MKLQPTEVLTEDKFWQIIEKSLKTTNTLYPTLDEQQELLVSELKKLSIKEIIAYDCIFRDLKHKAYKQDLWAVAYIVMGGCSDDGFMDFRNWLITRGKNVFYKALEDADSLNDEFNKIQKEDIPEWEDVSYLPMGVIEEEFEKDFDEEATKYDFEYSKEPEINFEWEEDNEESMRAVCPNTFDQWWCNDRF</sequence>
<dbReference type="InterPro" id="IPR025334">
    <property type="entry name" value="DUF4240"/>
</dbReference>
<name>A0A1M7D109_9FLAO</name>
<dbReference type="AlphaFoldDB" id="A0A1M7D109"/>
<gene>
    <name evidence="2" type="ORF">SAMN05444484_102381</name>
</gene>
<dbReference type="Proteomes" id="UP000184028">
    <property type="component" value="Unassembled WGS sequence"/>
</dbReference>
<evidence type="ECO:0000259" key="1">
    <source>
        <dbReference type="Pfam" id="PF14024"/>
    </source>
</evidence>
<dbReference type="STRING" id="946677.SAMN05444484_102381"/>
<proteinExistence type="predicted"/>
<organism evidence="2 3">
    <name type="scientific">Flavobacterium chilense</name>
    <dbReference type="NCBI Taxonomy" id="946677"/>
    <lineage>
        <taxon>Bacteria</taxon>
        <taxon>Pseudomonadati</taxon>
        <taxon>Bacteroidota</taxon>
        <taxon>Flavobacteriia</taxon>
        <taxon>Flavobacteriales</taxon>
        <taxon>Flavobacteriaceae</taxon>
        <taxon>Flavobacterium</taxon>
    </lineage>
</organism>
<accession>A0A1M7D109</accession>
<reference evidence="3" key="1">
    <citation type="submission" date="2016-11" db="EMBL/GenBank/DDBJ databases">
        <authorList>
            <person name="Varghese N."/>
            <person name="Submissions S."/>
        </authorList>
    </citation>
    <scope>NUCLEOTIDE SEQUENCE [LARGE SCALE GENOMIC DNA]</scope>
    <source>
        <strain evidence="3">DSM 24724</strain>
    </source>
</reference>
<dbReference type="RefSeq" id="WP_068841851.1">
    <property type="nucleotide sequence ID" value="NZ_FRBT01000002.1"/>
</dbReference>
<keyword evidence="3" id="KW-1185">Reference proteome</keyword>
<dbReference type="EMBL" id="FRBT01000002">
    <property type="protein sequence ID" value="SHL73160.1"/>
    <property type="molecule type" value="Genomic_DNA"/>
</dbReference>
<dbReference type="Pfam" id="PF14024">
    <property type="entry name" value="DUF4240"/>
    <property type="match status" value="1"/>
</dbReference>
<evidence type="ECO:0000313" key="2">
    <source>
        <dbReference type="EMBL" id="SHL73160.1"/>
    </source>
</evidence>
<dbReference type="OrthoDB" id="6200718at2"/>
<protein>
    <recommendedName>
        <fullName evidence="1">DUF4240 domain-containing protein</fullName>
    </recommendedName>
</protein>